<comment type="subcellular location">
    <subcellularLocation>
        <location evidence="1">Membrane</location>
        <topology evidence="1">Multi-pass membrane protein</topology>
    </subcellularLocation>
</comment>
<evidence type="ECO:0000256" key="5">
    <source>
        <dbReference type="SAM" id="Phobius"/>
    </source>
</evidence>
<dbReference type="Proteomes" id="UP001566132">
    <property type="component" value="Unassembled WGS sequence"/>
</dbReference>
<dbReference type="AlphaFoldDB" id="A0ABD1F7K3"/>
<evidence type="ECO:0000256" key="2">
    <source>
        <dbReference type="ARBA" id="ARBA00022692"/>
    </source>
</evidence>
<evidence type="ECO:0000313" key="6">
    <source>
        <dbReference type="EMBL" id="KAL1513550.1"/>
    </source>
</evidence>
<feature type="transmembrane region" description="Helical" evidence="5">
    <location>
        <begin position="344"/>
        <end position="364"/>
    </location>
</feature>
<evidence type="ECO:0000256" key="3">
    <source>
        <dbReference type="ARBA" id="ARBA00022989"/>
    </source>
</evidence>
<accession>A0ABD1F7K3</accession>
<proteinExistence type="predicted"/>
<feature type="transmembrane region" description="Helical" evidence="5">
    <location>
        <begin position="41"/>
        <end position="66"/>
    </location>
</feature>
<dbReference type="PANTHER" id="PTHR23507:SF1">
    <property type="entry name" value="FI18259P1-RELATED"/>
    <property type="match status" value="1"/>
</dbReference>
<dbReference type="Gene3D" id="1.20.1250.20">
    <property type="entry name" value="MFS general substrate transporter like domains"/>
    <property type="match status" value="1"/>
</dbReference>
<keyword evidence="4 5" id="KW-0472">Membrane</keyword>
<gene>
    <name evidence="6" type="ORF">ABEB36_002950</name>
</gene>
<feature type="transmembrane region" description="Helical" evidence="5">
    <location>
        <begin position="434"/>
        <end position="451"/>
    </location>
</feature>
<dbReference type="PANTHER" id="PTHR23507">
    <property type="entry name" value="ZGC:174356"/>
    <property type="match status" value="1"/>
</dbReference>
<feature type="transmembrane region" description="Helical" evidence="5">
    <location>
        <begin position="181"/>
        <end position="201"/>
    </location>
</feature>
<reference evidence="6 7" key="1">
    <citation type="submission" date="2024-05" db="EMBL/GenBank/DDBJ databases">
        <title>Genetic variation in Jamaican populations of the coffee berry borer (Hypothenemus hampei).</title>
        <authorList>
            <person name="Errbii M."/>
            <person name="Myrie A."/>
        </authorList>
    </citation>
    <scope>NUCLEOTIDE SEQUENCE [LARGE SCALE GENOMIC DNA]</scope>
    <source>
        <strain evidence="6">JA-Hopewell-2020-01-JO</strain>
        <tissue evidence="6">Whole body</tissue>
    </source>
</reference>
<feature type="transmembrane region" description="Helical" evidence="5">
    <location>
        <begin position="376"/>
        <end position="395"/>
    </location>
</feature>
<dbReference type="Pfam" id="PF07690">
    <property type="entry name" value="MFS_1"/>
    <property type="match status" value="1"/>
</dbReference>
<feature type="transmembrane region" description="Helical" evidence="5">
    <location>
        <begin position="463"/>
        <end position="487"/>
    </location>
</feature>
<evidence type="ECO:0000256" key="1">
    <source>
        <dbReference type="ARBA" id="ARBA00004141"/>
    </source>
</evidence>
<dbReference type="GO" id="GO:0016020">
    <property type="term" value="C:membrane"/>
    <property type="evidence" value="ECO:0007669"/>
    <property type="project" value="UniProtKB-SubCell"/>
</dbReference>
<keyword evidence="2 5" id="KW-0812">Transmembrane</keyword>
<feature type="transmembrane region" description="Helical" evidence="5">
    <location>
        <begin position="213"/>
        <end position="235"/>
    </location>
</feature>
<dbReference type="InterPro" id="IPR011701">
    <property type="entry name" value="MFS"/>
</dbReference>
<feature type="transmembrane region" description="Helical" evidence="5">
    <location>
        <begin position="307"/>
        <end position="324"/>
    </location>
</feature>
<dbReference type="EMBL" id="JBDJPC010000002">
    <property type="protein sequence ID" value="KAL1513550.1"/>
    <property type="molecule type" value="Genomic_DNA"/>
</dbReference>
<evidence type="ECO:0000313" key="7">
    <source>
        <dbReference type="Proteomes" id="UP001566132"/>
    </source>
</evidence>
<name>A0ABD1F7K3_HYPHA</name>
<feature type="transmembrane region" description="Helical" evidence="5">
    <location>
        <begin position="110"/>
        <end position="133"/>
    </location>
</feature>
<protein>
    <recommendedName>
        <fullName evidence="8">Proton-coupled folate transporter</fullName>
    </recommendedName>
</protein>
<evidence type="ECO:0000256" key="4">
    <source>
        <dbReference type="ARBA" id="ARBA00023136"/>
    </source>
</evidence>
<sequence length="519" mass="59054">MSLEKARSIETGLQTIVGRPEDFPAINEKVKKKSFLTRSKYILSHMTVEPMLAFYILPSMMIAIAVQNLNLEKACRVNLGISMEHCDALTIRNQSAYPDYQKDDERVQTLATYLSMLKNLVQSTIPAIILLFLGSWSDKYHKRKACMIVPVLGDIACITGLIFCVYYFYEWPMEMNLIFESVFPAICGTWFAMFTGVYSYISDVSSEEERTMRIGAANTVTNICVCLGTAFSGILYGYIGFYGVFFTGLVMELISLTYGCFSIHDSTENKDKIESKGFCSDFFQTSHIKDTFKTAFRSSNKRGRKRRVIGTMILFVLVVGPYYGEINVVYFFTRLRFGWNSIKYSFFTTFQFVASTLGTMFSLWMFSNKLKLDDPILGIISSCSKILGVVIYAFAPTERYFFLGVAAEFLNGTSFIAARAMISKLVEAEELGKINSILGILEALVPLIYGPLYNRIYAFTIDFFPGCFYLVGGVLTFPAVILFYWLYLEQKKEFLEHNAELINQHESKLLENHTEKITE</sequence>
<feature type="transmembrane region" description="Helical" evidence="5">
    <location>
        <begin position="145"/>
        <end position="169"/>
    </location>
</feature>
<dbReference type="SUPFAM" id="SSF103473">
    <property type="entry name" value="MFS general substrate transporter"/>
    <property type="match status" value="1"/>
</dbReference>
<keyword evidence="3 5" id="KW-1133">Transmembrane helix</keyword>
<feature type="transmembrane region" description="Helical" evidence="5">
    <location>
        <begin position="401"/>
        <end position="422"/>
    </location>
</feature>
<dbReference type="InterPro" id="IPR036259">
    <property type="entry name" value="MFS_trans_sf"/>
</dbReference>
<organism evidence="6 7">
    <name type="scientific">Hypothenemus hampei</name>
    <name type="common">Coffee berry borer</name>
    <dbReference type="NCBI Taxonomy" id="57062"/>
    <lineage>
        <taxon>Eukaryota</taxon>
        <taxon>Metazoa</taxon>
        <taxon>Ecdysozoa</taxon>
        <taxon>Arthropoda</taxon>
        <taxon>Hexapoda</taxon>
        <taxon>Insecta</taxon>
        <taxon>Pterygota</taxon>
        <taxon>Neoptera</taxon>
        <taxon>Endopterygota</taxon>
        <taxon>Coleoptera</taxon>
        <taxon>Polyphaga</taxon>
        <taxon>Cucujiformia</taxon>
        <taxon>Curculionidae</taxon>
        <taxon>Scolytinae</taxon>
        <taxon>Hypothenemus</taxon>
    </lineage>
</organism>
<evidence type="ECO:0008006" key="8">
    <source>
        <dbReference type="Google" id="ProtNLM"/>
    </source>
</evidence>
<keyword evidence="7" id="KW-1185">Reference proteome</keyword>
<comment type="caution">
    <text evidence="6">The sequence shown here is derived from an EMBL/GenBank/DDBJ whole genome shotgun (WGS) entry which is preliminary data.</text>
</comment>